<evidence type="ECO:0000256" key="5">
    <source>
        <dbReference type="RuleBase" id="RU003495"/>
    </source>
</evidence>
<accession>A0A3E0U0Q0</accession>
<evidence type="ECO:0000256" key="4">
    <source>
        <dbReference type="HAMAP-Rule" id="MF_02071"/>
    </source>
</evidence>
<comment type="caution">
    <text evidence="8">The sequence shown here is derived from an EMBL/GenBank/DDBJ whole genome shotgun (WGS) entry which is preliminary data.</text>
</comment>
<dbReference type="Pfam" id="PF03330">
    <property type="entry name" value="DPBB_1"/>
    <property type="match status" value="1"/>
</dbReference>
<evidence type="ECO:0000256" key="1">
    <source>
        <dbReference type="ARBA" id="ARBA00022729"/>
    </source>
</evidence>
<dbReference type="GO" id="GO:0009279">
    <property type="term" value="C:cell outer membrane"/>
    <property type="evidence" value="ECO:0007669"/>
    <property type="project" value="TreeGrafter"/>
</dbReference>
<name>A0A3E0U0Q0_9GAMM</name>
<dbReference type="PANTHER" id="PTHR34183:SF1">
    <property type="entry name" value="ENDOLYTIC PEPTIDOGLYCAN TRANSGLYCOSYLASE RLPA"/>
    <property type="match status" value="1"/>
</dbReference>
<reference evidence="9" key="1">
    <citation type="submission" date="2018-08" db="EMBL/GenBank/DDBJ databases">
        <title>Thalassotalea euphylliae genome.</title>
        <authorList>
            <person name="Summers S."/>
            <person name="Rice S.A."/>
            <person name="Freckelton M.L."/>
            <person name="Nedved B.T."/>
            <person name="Hadfield M.G."/>
        </authorList>
    </citation>
    <scope>NUCLEOTIDE SEQUENCE [LARGE SCALE GENOMIC DNA]</scope>
    <source>
        <strain evidence="9">H3</strain>
    </source>
</reference>
<dbReference type="PROSITE" id="PS51257">
    <property type="entry name" value="PROKAR_LIPOPROTEIN"/>
    <property type="match status" value="1"/>
</dbReference>
<dbReference type="InterPro" id="IPR007730">
    <property type="entry name" value="SPOR-like_dom"/>
</dbReference>
<keyword evidence="4" id="KW-1003">Cell membrane</keyword>
<dbReference type="PROSITE" id="PS51724">
    <property type="entry name" value="SPOR"/>
    <property type="match status" value="1"/>
</dbReference>
<evidence type="ECO:0000256" key="6">
    <source>
        <dbReference type="SAM" id="SignalP"/>
    </source>
</evidence>
<dbReference type="Proteomes" id="UP000256899">
    <property type="component" value="Unassembled WGS sequence"/>
</dbReference>
<keyword evidence="1 6" id="KW-0732">Signal</keyword>
<evidence type="ECO:0000256" key="2">
    <source>
        <dbReference type="ARBA" id="ARBA00023239"/>
    </source>
</evidence>
<dbReference type="GO" id="GO:0000270">
    <property type="term" value="P:peptidoglycan metabolic process"/>
    <property type="evidence" value="ECO:0007669"/>
    <property type="project" value="UniProtKB-UniRule"/>
</dbReference>
<protein>
    <recommendedName>
        <fullName evidence="4">Endolytic peptidoglycan transglycosylase RlpA</fullName>
        <ecNumber evidence="4">4.2.2.-</ecNumber>
    </recommendedName>
</protein>
<dbReference type="InterPro" id="IPR036680">
    <property type="entry name" value="SPOR-like_sf"/>
</dbReference>
<keyword evidence="4" id="KW-0449">Lipoprotein</keyword>
<organism evidence="8 9">
    <name type="scientific">Thalassotalea euphylliae</name>
    <dbReference type="NCBI Taxonomy" id="1655234"/>
    <lineage>
        <taxon>Bacteria</taxon>
        <taxon>Pseudomonadati</taxon>
        <taxon>Pseudomonadota</taxon>
        <taxon>Gammaproteobacteria</taxon>
        <taxon>Alteromonadales</taxon>
        <taxon>Colwelliaceae</taxon>
        <taxon>Thalassotalea</taxon>
    </lineage>
</organism>
<keyword evidence="9" id="KW-1185">Reference proteome</keyword>
<evidence type="ECO:0000313" key="9">
    <source>
        <dbReference type="Proteomes" id="UP000256899"/>
    </source>
</evidence>
<dbReference type="InterPro" id="IPR009009">
    <property type="entry name" value="RlpA-like_DPBB"/>
</dbReference>
<feature type="chain" id="PRO_5017841201" description="Endolytic peptidoglycan transglycosylase RlpA" evidence="6">
    <location>
        <begin position="20"/>
        <end position="306"/>
    </location>
</feature>
<dbReference type="InterPro" id="IPR012997">
    <property type="entry name" value="RplA"/>
</dbReference>
<evidence type="ECO:0000256" key="3">
    <source>
        <dbReference type="ARBA" id="ARBA00023316"/>
    </source>
</evidence>
<dbReference type="InterPro" id="IPR034718">
    <property type="entry name" value="RlpA"/>
</dbReference>
<dbReference type="GO" id="GO:0005886">
    <property type="term" value="C:plasma membrane"/>
    <property type="evidence" value="ECO:0007669"/>
    <property type="project" value="UniProtKB-SubCell"/>
</dbReference>
<sequence>MTKKLCLASLLITAIAIMAGCSTNTGRYQQAHDSIPTRLPTAAELKDPIPRVEPKSRGGNRNYQVRGKHYQVLDSAEGFSQSGIASWYGKKFHGHLTSNGEIYDMYAMSAAHKNLPLPTYVKVTNQANQKSVIVRVNDRGPFHQDRIIDLSYSAAYKLGMLSTGTANVTIEAITDDNAPIAKPSSVASAKTSPVGTSKLAATDAKPEAKQEVKQKVKQETLTTTNNDSAVPEGDYVQVFATRSEDVAKRTVLALTSLYQHNAVYSQQNGIYRVKLGPFAEHENTDELVTSLRQAGYESAYRRKILH</sequence>
<dbReference type="RefSeq" id="WP_116014305.1">
    <property type="nucleotide sequence ID" value="NZ_QUOT01000001.1"/>
</dbReference>
<dbReference type="GO" id="GO:0008932">
    <property type="term" value="F:lytic endotransglycosylase activity"/>
    <property type="evidence" value="ECO:0007669"/>
    <property type="project" value="UniProtKB-UniRule"/>
</dbReference>
<dbReference type="GO" id="GO:0071555">
    <property type="term" value="P:cell wall organization"/>
    <property type="evidence" value="ECO:0007669"/>
    <property type="project" value="UniProtKB-KW"/>
</dbReference>
<keyword evidence="2 4" id="KW-0456">Lyase</keyword>
<feature type="signal peptide" evidence="6">
    <location>
        <begin position="1"/>
        <end position="19"/>
    </location>
</feature>
<dbReference type="CDD" id="cd22268">
    <property type="entry name" value="DPBB_RlpA-like"/>
    <property type="match status" value="1"/>
</dbReference>
<evidence type="ECO:0000259" key="7">
    <source>
        <dbReference type="PROSITE" id="PS51724"/>
    </source>
</evidence>
<dbReference type="EMBL" id="QUOT01000001">
    <property type="protein sequence ID" value="REL30143.1"/>
    <property type="molecule type" value="Genomic_DNA"/>
</dbReference>
<dbReference type="Pfam" id="PF05036">
    <property type="entry name" value="SPOR"/>
    <property type="match status" value="1"/>
</dbReference>
<dbReference type="NCBIfam" id="TIGR00413">
    <property type="entry name" value="rlpA"/>
    <property type="match status" value="1"/>
</dbReference>
<comment type="similarity">
    <text evidence="4 5">Belongs to the RlpA family.</text>
</comment>
<dbReference type="AlphaFoldDB" id="A0A3E0U0Q0"/>
<dbReference type="GO" id="GO:0042834">
    <property type="term" value="F:peptidoglycan binding"/>
    <property type="evidence" value="ECO:0007669"/>
    <property type="project" value="InterPro"/>
</dbReference>
<dbReference type="EC" id="4.2.2.-" evidence="4"/>
<gene>
    <name evidence="4" type="primary">rlpA</name>
    <name evidence="8" type="ORF">DXX94_05190</name>
</gene>
<comment type="function">
    <text evidence="4">Lytic transglycosylase with a strong preference for naked glycan strands that lack stem peptides.</text>
</comment>
<dbReference type="SUPFAM" id="SSF110997">
    <property type="entry name" value="Sporulation related repeat"/>
    <property type="match status" value="1"/>
</dbReference>
<dbReference type="Gene3D" id="2.40.40.10">
    <property type="entry name" value="RlpA-like domain"/>
    <property type="match status" value="1"/>
</dbReference>
<dbReference type="InterPro" id="IPR036908">
    <property type="entry name" value="RlpA-like_sf"/>
</dbReference>
<dbReference type="PANTHER" id="PTHR34183">
    <property type="entry name" value="ENDOLYTIC PEPTIDOGLYCAN TRANSGLYCOSYLASE RLPA"/>
    <property type="match status" value="1"/>
</dbReference>
<proteinExistence type="inferred from homology"/>
<dbReference type="HAMAP" id="MF_02071">
    <property type="entry name" value="RlpA"/>
    <property type="match status" value="1"/>
</dbReference>
<keyword evidence="3 4" id="KW-0961">Cell wall biogenesis/degradation</keyword>
<dbReference type="Gene3D" id="3.30.70.1070">
    <property type="entry name" value="Sporulation related repeat"/>
    <property type="match status" value="1"/>
</dbReference>
<feature type="domain" description="SPOR" evidence="7">
    <location>
        <begin position="228"/>
        <end position="303"/>
    </location>
</feature>
<comment type="subcellular location">
    <subcellularLocation>
        <location evidence="4">Cell membrane</location>
        <topology evidence="4">Lipid-anchor</topology>
    </subcellularLocation>
</comment>
<dbReference type="FunFam" id="2.40.40.10:FF:000003">
    <property type="entry name" value="Endolytic peptidoglycan transglycosylase RlpA"/>
    <property type="match status" value="1"/>
</dbReference>
<keyword evidence="4" id="KW-0472">Membrane</keyword>
<evidence type="ECO:0000313" key="8">
    <source>
        <dbReference type="EMBL" id="REL30143.1"/>
    </source>
</evidence>
<keyword evidence="4" id="KW-0564">Palmitate</keyword>
<dbReference type="SUPFAM" id="SSF50685">
    <property type="entry name" value="Barwin-like endoglucanases"/>
    <property type="match status" value="1"/>
</dbReference>